<evidence type="ECO:0008006" key="4">
    <source>
        <dbReference type="Google" id="ProtNLM"/>
    </source>
</evidence>
<keyword evidence="3" id="KW-1185">Reference proteome</keyword>
<dbReference type="EMBL" id="BAAAMJ010000033">
    <property type="protein sequence ID" value="GAA1923278.1"/>
    <property type="molecule type" value="Genomic_DNA"/>
</dbReference>
<evidence type="ECO:0000256" key="1">
    <source>
        <dbReference type="SAM" id="MobiDB-lite"/>
    </source>
</evidence>
<feature type="region of interest" description="Disordered" evidence="1">
    <location>
        <begin position="151"/>
        <end position="174"/>
    </location>
</feature>
<accession>A0ABP5AYN4</accession>
<comment type="caution">
    <text evidence="2">The sequence shown here is derived from an EMBL/GenBank/DDBJ whole genome shotgun (WGS) entry which is preliminary data.</text>
</comment>
<dbReference type="Pfam" id="PF13830">
    <property type="entry name" value="DUF4192"/>
    <property type="match status" value="1"/>
</dbReference>
<proteinExistence type="predicted"/>
<dbReference type="RefSeq" id="WP_344263383.1">
    <property type="nucleotide sequence ID" value="NZ_BAAAMJ010000033.1"/>
</dbReference>
<organism evidence="2 3">
    <name type="scientific">Streptomyces sodiiphilus</name>
    <dbReference type="NCBI Taxonomy" id="226217"/>
    <lineage>
        <taxon>Bacteria</taxon>
        <taxon>Bacillati</taxon>
        <taxon>Actinomycetota</taxon>
        <taxon>Actinomycetes</taxon>
        <taxon>Kitasatosporales</taxon>
        <taxon>Streptomycetaceae</taxon>
        <taxon>Streptomyces</taxon>
    </lineage>
</organism>
<feature type="region of interest" description="Disordered" evidence="1">
    <location>
        <begin position="250"/>
        <end position="272"/>
    </location>
</feature>
<gene>
    <name evidence="2" type="ORF">GCM10009716_34620</name>
</gene>
<dbReference type="Proteomes" id="UP001501303">
    <property type="component" value="Unassembled WGS sequence"/>
</dbReference>
<reference evidence="3" key="1">
    <citation type="journal article" date="2019" name="Int. J. Syst. Evol. Microbiol.">
        <title>The Global Catalogue of Microorganisms (GCM) 10K type strain sequencing project: providing services to taxonomists for standard genome sequencing and annotation.</title>
        <authorList>
            <consortium name="The Broad Institute Genomics Platform"/>
            <consortium name="The Broad Institute Genome Sequencing Center for Infectious Disease"/>
            <person name="Wu L."/>
            <person name="Ma J."/>
        </authorList>
    </citation>
    <scope>NUCLEOTIDE SEQUENCE [LARGE SCALE GENOMIC DNA]</scope>
    <source>
        <strain evidence="3">JCM 13581</strain>
    </source>
</reference>
<evidence type="ECO:0000313" key="2">
    <source>
        <dbReference type="EMBL" id="GAA1923278.1"/>
    </source>
</evidence>
<sequence>MTRPTEPTPAPSRESHRVTLRGPAELADALPYLLGYYPDDSVVLIGLHGRRGRLGGRIRTGIPQSAGDWPELALRLASCLVDNSLARDGRRPDAAVVYLCREPAAGNSPEEVTELLRPLAQSLRTACGALDVPVHEALHLTRTRFRSYCGNGAGTPGNRPPGGGPPWGGTSPMAAAAARAGIRVRGSLRDLERALVPLASPPVVARQTGALDLAATELVPRMLAGRTDCAAVREETLRLAERMLGRFRRVTGPAGTPQGAAVPKGSAEGEDARDDALLTSQDAARLILGLQDRVTRDRAAEWMEGAGAAAALRLWRALARRCVGAYAGHAAAPLTLAGWVAWSTGDGPAARIALSRALEADPDYTFARLLLQACNSGLDPEPLRRCMRRLRADRRP</sequence>
<evidence type="ECO:0000313" key="3">
    <source>
        <dbReference type="Proteomes" id="UP001501303"/>
    </source>
</evidence>
<dbReference type="InterPro" id="IPR025447">
    <property type="entry name" value="DUF4192"/>
</dbReference>
<protein>
    <recommendedName>
        <fullName evidence="4">DUF4192 domain-containing protein</fullName>
    </recommendedName>
</protein>
<name>A0ABP5AYN4_9ACTN</name>